<keyword evidence="4" id="KW-1185">Reference proteome</keyword>
<feature type="compositionally biased region" description="Acidic residues" evidence="1">
    <location>
        <begin position="359"/>
        <end position="372"/>
    </location>
</feature>
<evidence type="ECO:0000256" key="1">
    <source>
        <dbReference type="SAM" id="MobiDB-lite"/>
    </source>
</evidence>
<gene>
    <name evidence="3" type="ORF">H4R34_004758</name>
</gene>
<evidence type="ECO:0000313" key="3">
    <source>
        <dbReference type="EMBL" id="KAJ1974329.1"/>
    </source>
</evidence>
<dbReference type="AlphaFoldDB" id="A0A9W8B4Y0"/>
<feature type="region of interest" description="Disordered" evidence="1">
    <location>
        <begin position="55"/>
        <end position="133"/>
    </location>
</feature>
<feature type="compositionally biased region" description="Gly residues" evidence="1">
    <location>
        <begin position="122"/>
        <end position="132"/>
    </location>
</feature>
<keyword evidence="2" id="KW-0732">Signal</keyword>
<feature type="chain" id="PRO_5040919302" evidence="2">
    <location>
        <begin position="26"/>
        <end position="372"/>
    </location>
</feature>
<evidence type="ECO:0000313" key="4">
    <source>
        <dbReference type="Proteomes" id="UP001151582"/>
    </source>
</evidence>
<accession>A0A9W8B4Y0</accession>
<feature type="compositionally biased region" description="Low complexity" evidence="1">
    <location>
        <begin position="106"/>
        <end position="116"/>
    </location>
</feature>
<feature type="compositionally biased region" description="Acidic residues" evidence="1">
    <location>
        <begin position="69"/>
        <end position="87"/>
    </location>
</feature>
<protein>
    <submittedName>
        <fullName evidence="3">Uncharacterized protein</fullName>
    </submittedName>
</protein>
<feature type="region of interest" description="Disordered" evidence="1">
    <location>
        <begin position="297"/>
        <end position="372"/>
    </location>
</feature>
<feature type="compositionally biased region" description="Basic and acidic residues" evidence="1">
    <location>
        <begin position="59"/>
        <end position="68"/>
    </location>
</feature>
<dbReference type="Proteomes" id="UP001151582">
    <property type="component" value="Unassembled WGS sequence"/>
</dbReference>
<sequence length="372" mass="38852">MVVVTKHVFALSLLQLALLAQVALSAPASGNGPPSLLARGLEGLTPAVPMLRRTIFRRGAKEPKKGKEDEEEGEKEEDSNVEEENEEPKEKKGNSSSSKDEESGESSEPATMSSKGGESKGSSGGGGSGEGGMKTVKFTYYWDKNASEENGASGSVPLKDCNGKTLGTASKKFAEEVRMEGYGELADGAKVGLGGCDCNGGFSCFQKTDGPLGSDSNPLVEFVSIAANDIKKGTSVYVKELDGVTLPNGQVSDGCTRVDDESWSFDGGHIDFYVKDEKNYEELSQKVDGNVSIKINGCTAKGGSGGSSKSRSRSSSAGTDETDSESSESAESSKADKTSQSGTKDGKKASGKSGKSSESEESQENEAEVEEE</sequence>
<feature type="compositionally biased region" description="Low complexity" evidence="1">
    <location>
        <begin position="307"/>
        <end position="319"/>
    </location>
</feature>
<name>A0A9W8B4Y0_9FUNG</name>
<proteinExistence type="predicted"/>
<feature type="compositionally biased region" description="Basic and acidic residues" evidence="1">
    <location>
        <begin position="88"/>
        <end position="101"/>
    </location>
</feature>
<dbReference type="CDD" id="cd22785">
    <property type="entry name" value="DPBB_MltA-like"/>
    <property type="match status" value="1"/>
</dbReference>
<organism evidence="3 4">
    <name type="scientific">Dimargaris verticillata</name>
    <dbReference type="NCBI Taxonomy" id="2761393"/>
    <lineage>
        <taxon>Eukaryota</taxon>
        <taxon>Fungi</taxon>
        <taxon>Fungi incertae sedis</taxon>
        <taxon>Zoopagomycota</taxon>
        <taxon>Kickxellomycotina</taxon>
        <taxon>Dimargaritomycetes</taxon>
        <taxon>Dimargaritales</taxon>
        <taxon>Dimargaritaceae</taxon>
        <taxon>Dimargaris</taxon>
    </lineage>
</organism>
<feature type="signal peptide" evidence="2">
    <location>
        <begin position="1"/>
        <end position="25"/>
    </location>
</feature>
<reference evidence="3" key="1">
    <citation type="submission" date="2022-07" db="EMBL/GenBank/DDBJ databases">
        <title>Phylogenomic reconstructions and comparative analyses of Kickxellomycotina fungi.</title>
        <authorList>
            <person name="Reynolds N.K."/>
            <person name="Stajich J.E."/>
            <person name="Barry K."/>
            <person name="Grigoriev I.V."/>
            <person name="Crous P."/>
            <person name="Smith M.E."/>
        </authorList>
    </citation>
    <scope>NUCLEOTIDE SEQUENCE</scope>
    <source>
        <strain evidence="3">RSA 567</strain>
    </source>
</reference>
<dbReference type="EMBL" id="JANBQB010000669">
    <property type="protein sequence ID" value="KAJ1974329.1"/>
    <property type="molecule type" value="Genomic_DNA"/>
</dbReference>
<dbReference type="OrthoDB" id="5985073at2759"/>
<evidence type="ECO:0000256" key="2">
    <source>
        <dbReference type="SAM" id="SignalP"/>
    </source>
</evidence>
<comment type="caution">
    <text evidence="3">The sequence shown here is derived from an EMBL/GenBank/DDBJ whole genome shotgun (WGS) entry which is preliminary data.</text>
</comment>